<name>A0A3E0E9G4_9BACT</name>
<keyword evidence="2" id="KW-1185">Reference proteome</keyword>
<gene>
    <name evidence="1" type="ORF">C8N25_101115</name>
</gene>
<comment type="caution">
    <text evidence="1">The sequence shown here is derived from an EMBL/GenBank/DDBJ whole genome shotgun (WGS) entry which is preliminary data.</text>
</comment>
<proteinExistence type="predicted"/>
<evidence type="ECO:0000313" key="1">
    <source>
        <dbReference type="EMBL" id="REG94290.1"/>
    </source>
</evidence>
<dbReference type="Proteomes" id="UP000256405">
    <property type="component" value="Unassembled WGS sequence"/>
</dbReference>
<dbReference type="AlphaFoldDB" id="A0A3E0E9G4"/>
<accession>A0A3E0E9G4</accession>
<sequence>MKNIMVIRNLASRKFIGSKIQRHLEFWITPVLGHRSSNPLTKENSLTGRKAYIHKKHL</sequence>
<organism evidence="1 2">
    <name type="scientific">Algoriphagus antarcticus</name>
    <dbReference type="NCBI Taxonomy" id="238540"/>
    <lineage>
        <taxon>Bacteria</taxon>
        <taxon>Pseudomonadati</taxon>
        <taxon>Bacteroidota</taxon>
        <taxon>Cytophagia</taxon>
        <taxon>Cytophagales</taxon>
        <taxon>Cyclobacteriaceae</taxon>
        <taxon>Algoriphagus</taxon>
    </lineage>
</organism>
<evidence type="ECO:0000313" key="2">
    <source>
        <dbReference type="Proteomes" id="UP000256405"/>
    </source>
</evidence>
<reference evidence="1 2" key="1">
    <citation type="submission" date="2018-08" db="EMBL/GenBank/DDBJ databases">
        <title>Genomic Encyclopedia of Archaeal and Bacterial Type Strains, Phase II (KMG-II): from individual species to whole genera.</title>
        <authorList>
            <person name="Goeker M."/>
        </authorList>
    </citation>
    <scope>NUCLEOTIDE SEQUENCE [LARGE SCALE GENOMIC DNA]</scope>
    <source>
        <strain evidence="1 2">DSM 15986</strain>
    </source>
</reference>
<protein>
    <submittedName>
        <fullName evidence="1">Uncharacterized protein</fullName>
    </submittedName>
</protein>
<dbReference type="EMBL" id="QUNF01000001">
    <property type="protein sequence ID" value="REG94290.1"/>
    <property type="molecule type" value="Genomic_DNA"/>
</dbReference>